<feature type="region of interest" description="Disordered" evidence="1">
    <location>
        <begin position="116"/>
        <end position="140"/>
    </location>
</feature>
<dbReference type="CTD" id="285800"/>
<dbReference type="RefSeq" id="XP_032829493.1">
    <property type="nucleotide sequence ID" value="XM_032973602.1"/>
</dbReference>
<sequence length="307" mass="32188">MSSAANVGWHSIAKGGIVIPRPPVAPRERAQRGTPRDPAALSLPPIGNRGDPGPCTLRRGDASSFRDQQQHRAMPRRLLALQPKQTLRHSWPGFVRGPQGMGHRGYFLLGGRSEGRLCQPRPPAGEKGGTAEGGALPGAEGDPAAPFSLCLTPEAIGVLQKRRLAQGLRLGGVDEEGEKERRGQAGRGNGRGRGVGHVASGELVQGLGGEIFSETEVPKGLLRISLLNDRHRYDDVEYEDDDDDRGGGGGEGGGGRGGEGGGGGGEGGGLKAARTLHVDAGVRDKCMRWLRGLEEARGGHSLPHLIL</sequence>
<evidence type="ECO:0000256" key="1">
    <source>
        <dbReference type="SAM" id="MobiDB-lite"/>
    </source>
</evidence>
<dbReference type="Proteomes" id="UP001318040">
    <property type="component" value="Chromosome 51"/>
</dbReference>
<reference evidence="3" key="1">
    <citation type="submission" date="2025-08" db="UniProtKB">
        <authorList>
            <consortium name="RefSeq"/>
        </authorList>
    </citation>
    <scope>IDENTIFICATION</scope>
    <source>
        <tissue evidence="3">Sperm</tissue>
    </source>
</reference>
<dbReference type="AlphaFoldDB" id="A0AAJ7XDQ9"/>
<feature type="compositionally biased region" description="Gly residues" evidence="1">
    <location>
        <begin position="247"/>
        <end position="270"/>
    </location>
</feature>
<feature type="compositionally biased region" description="Gly residues" evidence="1">
    <location>
        <begin position="126"/>
        <end position="136"/>
    </location>
</feature>
<feature type="region of interest" description="Disordered" evidence="1">
    <location>
        <begin position="236"/>
        <end position="270"/>
    </location>
</feature>
<name>A0AAJ7XDQ9_PETMA</name>
<feature type="region of interest" description="Disordered" evidence="1">
    <location>
        <begin position="17"/>
        <end position="69"/>
    </location>
</feature>
<feature type="region of interest" description="Disordered" evidence="1">
    <location>
        <begin position="174"/>
        <end position="197"/>
    </location>
</feature>
<organism evidence="2 3">
    <name type="scientific">Petromyzon marinus</name>
    <name type="common">Sea lamprey</name>
    <dbReference type="NCBI Taxonomy" id="7757"/>
    <lineage>
        <taxon>Eukaryota</taxon>
        <taxon>Metazoa</taxon>
        <taxon>Chordata</taxon>
        <taxon>Craniata</taxon>
        <taxon>Vertebrata</taxon>
        <taxon>Cyclostomata</taxon>
        <taxon>Hyperoartia</taxon>
        <taxon>Petromyzontiformes</taxon>
        <taxon>Petromyzontidae</taxon>
        <taxon>Petromyzon</taxon>
    </lineage>
</organism>
<proteinExistence type="predicted"/>
<gene>
    <name evidence="3" type="primary">LOC116953415</name>
</gene>
<feature type="compositionally biased region" description="Gly residues" evidence="1">
    <location>
        <begin position="185"/>
        <end position="195"/>
    </location>
</feature>
<dbReference type="KEGG" id="pmrn:116953415"/>
<evidence type="ECO:0000313" key="2">
    <source>
        <dbReference type="Proteomes" id="UP001318040"/>
    </source>
</evidence>
<accession>A0AAJ7XDQ9</accession>
<keyword evidence="2" id="KW-1185">Reference proteome</keyword>
<protein>
    <submittedName>
        <fullName evidence="3">5E5 antigen-like</fullName>
    </submittedName>
</protein>
<feature type="compositionally biased region" description="Basic and acidic residues" evidence="1">
    <location>
        <begin position="26"/>
        <end position="35"/>
    </location>
</feature>
<evidence type="ECO:0000313" key="3">
    <source>
        <dbReference type="RefSeq" id="XP_032829493.1"/>
    </source>
</evidence>